<keyword evidence="2" id="KW-0040">ANK repeat</keyword>
<organism evidence="4 5">
    <name type="scientific">Cetraspora pellucida</name>
    <dbReference type="NCBI Taxonomy" id="1433469"/>
    <lineage>
        <taxon>Eukaryota</taxon>
        <taxon>Fungi</taxon>
        <taxon>Fungi incertae sedis</taxon>
        <taxon>Mucoromycota</taxon>
        <taxon>Glomeromycotina</taxon>
        <taxon>Glomeromycetes</taxon>
        <taxon>Diversisporales</taxon>
        <taxon>Gigasporaceae</taxon>
        <taxon>Cetraspora</taxon>
    </lineage>
</organism>
<sequence>MTDFTTILLRDLTQLLEKGIDYNVVIQAGEEPNTKSFRAHSGILKARCPYFQTALSETWVKQEDGIIIFSKPNVSAEVFEVVLRYIYTGRIALDKHDGVDILNLLMAADELILHDLFGYIQQHLVTYKVQWMEDNFDLVRRTVFQNDRLKRLQEYCVARISTIQQCIPLVRIFQISSNDFHSRIMPYRDIIPKALFEDVMRYHMVPDCPRPLSLMPSRRGGIESNLLRSRHAALISSWIDRNDLNAFYNTTNIKAALLSRVQEPSRAVLCSQAIGACFGSGDLVMGGTHSNFNVELGCSCKRQSYERPLMITNHDRFSVDEYEVFKIVSKLGTLNHTTLN</sequence>
<feature type="domain" description="BTB" evidence="3">
    <location>
        <begin position="22"/>
        <end position="95"/>
    </location>
</feature>
<keyword evidence="1" id="KW-0677">Repeat</keyword>
<gene>
    <name evidence="4" type="ORF">CPELLU_LOCUS4376</name>
</gene>
<dbReference type="PANTHER" id="PTHR46231:SF1">
    <property type="entry name" value="ANKYRIN REPEAT AND BTB_POZ DOMAIN-CONTAINING PROTEIN 1"/>
    <property type="match status" value="1"/>
</dbReference>
<reference evidence="4" key="1">
    <citation type="submission" date="2021-06" db="EMBL/GenBank/DDBJ databases">
        <authorList>
            <person name="Kallberg Y."/>
            <person name="Tangrot J."/>
            <person name="Rosling A."/>
        </authorList>
    </citation>
    <scope>NUCLEOTIDE SEQUENCE</scope>
    <source>
        <strain evidence="4">FL966</strain>
    </source>
</reference>
<dbReference type="InterPro" id="IPR011333">
    <property type="entry name" value="SKP1/BTB/POZ_sf"/>
</dbReference>
<dbReference type="OrthoDB" id="25620at2759"/>
<dbReference type="InterPro" id="IPR044515">
    <property type="entry name" value="ABTB1"/>
</dbReference>
<dbReference type="Proteomes" id="UP000789759">
    <property type="component" value="Unassembled WGS sequence"/>
</dbReference>
<evidence type="ECO:0000259" key="3">
    <source>
        <dbReference type="PROSITE" id="PS50097"/>
    </source>
</evidence>
<dbReference type="PANTHER" id="PTHR46231">
    <property type="entry name" value="ANKYRIN REPEAT AND BTB/POZ DOMAIN-CONTAINING PROTEIN 1"/>
    <property type="match status" value="1"/>
</dbReference>
<proteinExistence type="predicted"/>
<evidence type="ECO:0000256" key="2">
    <source>
        <dbReference type="ARBA" id="ARBA00023043"/>
    </source>
</evidence>
<dbReference type="SMART" id="SM00225">
    <property type="entry name" value="BTB"/>
    <property type="match status" value="1"/>
</dbReference>
<evidence type="ECO:0000313" key="5">
    <source>
        <dbReference type="Proteomes" id="UP000789759"/>
    </source>
</evidence>
<dbReference type="GO" id="GO:0000151">
    <property type="term" value="C:ubiquitin ligase complex"/>
    <property type="evidence" value="ECO:0007669"/>
    <property type="project" value="TreeGrafter"/>
</dbReference>
<dbReference type="Pfam" id="PF00651">
    <property type="entry name" value="BTB"/>
    <property type="match status" value="1"/>
</dbReference>
<keyword evidence="5" id="KW-1185">Reference proteome</keyword>
<dbReference type="EMBL" id="CAJVQA010002293">
    <property type="protein sequence ID" value="CAG8542752.1"/>
    <property type="molecule type" value="Genomic_DNA"/>
</dbReference>
<dbReference type="CDD" id="cd18186">
    <property type="entry name" value="BTB_POZ_ZBTB_KLHL-like"/>
    <property type="match status" value="1"/>
</dbReference>
<dbReference type="InterPro" id="IPR000210">
    <property type="entry name" value="BTB/POZ_dom"/>
</dbReference>
<name>A0A9N9FK83_9GLOM</name>
<dbReference type="PROSITE" id="PS50097">
    <property type="entry name" value="BTB"/>
    <property type="match status" value="1"/>
</dbReference>
<accession>A0A9N9FK83</accession>
<dbReference type="SUPFAM" id="SSF54695">
    <property type="entry name" value="POZ domain"/>
    <property type="match status" value="1"/>
</dbReference>
<evidence type="ECO:0000256" key="1">
    <source>
        <dbReference type="ARBA" id="ARBA00022737"/>
    </source>
</evidence>
<comment type="caution">
    <text evidence="4">The sequence shown here is derived from an EMBL/GenBank/DDBJ whole genome shotgun (WGS) entry which is preliminary data.</text>
</comment>
<dbReference type="GO" id="GO:0005737">
    <property type="term" value="C:cytoplasm"/>
    <property type="evidence" value="ECO:0007669"/>
    <property type="project" value="TreeGrafter"/>
</dbReference>
<evidence type="ECO:0000313" key="4">
    <source>
        <dbReference type="EMBL" id="CAG8542752.1"/>
    </source>
</evidence>
<protein>
    <submittedName>
        <fullName evidence="4">1272_t:CDS:1</fullName>
    </submittedName>
</protein>
<dbReference type="AlphaFoldDB" id="A0A9N9FK83"/>
<dbReference type="Gene3D" id="3.30.710.10">
    <property type="entry name" value="Potassium Channel Kv1.1, Chain A"/>
    <property type="match status" value="1"/>
</dbReference>